<dbReference type="Proteomes" id="UP000321328">
    <property type="component" value="Unassembled WGS sequence"/>
</dbReference>
<reference evidence="1 2" key="1">
    <citation type="submission" date="2019-07" db="EMBL/GenBank/DDBJ databases">
        <title>Whole genome shotgun sequence of Pseudonocardia asaccharolytica NBRC 16224.</title>
        <authorList>
            <person name="Hosoyama A."/>
            <person name="Uohara A."/>
            <person name="Ohji S."/>
            <person name="Ichikawa N."/>
        </authorList>
    </citation>
    <scope>NUCLEOTIDE SEQUENCE [LARGE SCALE GENOMIC DNA]</scope>
    <source>
        <strain evidence="1 2">NBRC 16224</strain>
    </source>
</reference>
<name>A0A511D2S9_9PSEU</name>
<gene>
    <name evidence="1" type="ORF">PA7_29330</name>
</gene>
<sequence length="75" mass="7586">MPDLDIVTEHRDGGRRQFLGEQDDGAGVVGCRGAHGAAVLPDRVGAVVASDVVPDAPMVVAQTDGTCSGVRSATV</sequence>
<dbReference type="EMBL" id="BJVI01000031">
    <property type="protein sequence ID" value="GEL19096.1"/>
    <property type="molecule type" value="Genomic_DNA"/>
</dbReference>
<keyword evidence="2" id="KW-1185">Reference proteome</keyword>
<evidence type="ECO:0000313" key="1">
    <source>
        <dbReference type="EMBL" id="GEL19096.1"/>
    </source>
</evidence>
<comment type="caution">
    <text evidence="1">The sequence shown here is derived from an EMBL/GenBank/DDBJ whole genome shotgun (WGS) entry which is preliminary data.</text>
</comment>
<accession>A0A511D2S9</accession>
<dbReference type="AlphaFoldDB" id="A0A511D2S9"/>
<evidence type="ECO:0000313" key="2">
    <source>
        <dbReference type="Proteomes" id="UP000321328"/>
    </source>
</evidence>
<protein>
    <submittedName>
        <fullName evidence="1">Uncharacterized protein</fullName>
    </submittedName>
</protein>
<proteinExistence type="predicted"/>
<organism evidence="1 2">
    <name type="scientific">Pseudonocardia asaccharolytica DSM 44247 = NBRC 16224</name>
    <dbReference type="NCBI Taxonomy" id="1123024"/>
    <lineage>
        <taxon>Bacteria</taxon>
        <taxon>Bacillati</taxon>
        <taxon>Actinomycetota</taxon>
        <taxon>Actinomycetes</taxon>
        <taxon>Pseudonocardiales</taxon>
        <taxon>Pseudonocardiaceae</taxon>
        <taxon>Pseudonocardia</taxon>
    </lineage>
</organism>